<comment type="caution">
    <text evidence="8">The sequence shown here is derived from an EMBL/GenBank/DDBJ whole genome shotgun (WGS) entry which is preliminary data.</text>
</comment>
<evidence type="ECO:0000256" key="3">
    <source>
        <dbReference type="ARBA" id="ARBA00022692"/>
    </source>
</evidence>
<dbReference type="AlphaFoldDB" id="A0A4Y3RWK5"/>
<proteinExistence type="predicted"/>
<feature type="transmembrane region" description="Helical" evidence="6">
    <location>
        <begin position="322"/>
        <end position="341"/>
    </location>
</feature>
<feature type="transmembrane region" description="Helical" evidence="6">
    <location>
        <begin position="113"/>
        <end position="135"/>
    </location>
</feature>
<dbReference type="GO" id="GO:0022857">
    <property type="term" value="F:transmembrane transporter activity"/>
    <property type="evidence" value="ECO:0007669"/>
    <property type="project" value="InterPro"/>
</dbReference>
<evidence type="ECO:0000256" key="2">
    <source>
        <dbReference type="ARBA" id="ARBA00022475"/>
    </source>
</evidence>
<accession>A0A4Y3RWK5</accession>
<feature type="transmembrane region" description="Helical" evidence="6">
    <location>
        <begin position="199"/>
        <end position="218"/>
    </location>
</feature>
<dbReference type="GO" id="GO:0005886">
    <property type="term" value="C:plasma membrane"/>
    <property type="evidence" value="ECO:0007669"/>
    <property type="project" value="UniProtKB-SubCell"/>
</dbReference>
<protein>
    <submittedName>
        <fullName evidence="8">MFS transporter</fullName>
    </submittedName>
</protein>
<keyword evidence="4 6" id="KW-1133">Transmembrane helix</keyword>
<evidence type="ECO:0000256" key="1">
    <source>
        <dbReference type="ARBA" id="ARBA00004651"/>
    </source>
</evidence>
<keyword evidence="9" id="KW-1185">Reference proteome</keyword>
<evidence type="ECO:0000256" key="5">
    <source>
        <dbReference type="ARBA" id="ARBA00023136"/>
    </source>
</evidence>
<dbReference type="Gene3D" id="1.20.1250.20">
    <property type="entry name" value="MFS general substrate transporter like domains"/>
    <property type="match status" value="1"/>
</dbReference>
<feature type="transmembrane region" description="Helical" evidence="6">
    <location>
        <begin position="290"/>
        <end position="310"/>
    </location>
</feature>
<reference evidence="8 9" key="1">
    <citation type="submission" date="2019-06" db="EMBL/GenBank/DDBJ databases">
        <title>Whole genome shotgun sequence of Streptomyces gardneri NBRC 12865.</title>
        <authorList>
            <person name="Hosoyama A."/>
            <person name="Uohara A."/>
            <person name="Ohji S."/>
            <person name="Ichikawa N."/>
        </authorList>
    </citation>
    <scope>NUCLEOTIDE SEQUENCE [LARGE SCALE GENOMIC DNA]</scope>
    <source>
        <strain evidence="8 9">NBRC 12865</strain>
    </source>
</reference>
<feature type="transmembrane region" description="Helical" evidence="6">
    <location>
        <begin position="80"/>
        <end position="101"/>
    </location>
</feature>
<feature type="transmembrane region" description="Helical" evidence="6">
    <location>
        <begin position="141"/>
        <end position="163"/>
    </location>
</feature>
<dbReference type="SUPFAM" id="SSF103473">
    <property type="entry name" value="MFS general substrate transporter"/>
    <property type="match status" value="1"/>
</dbReference>
<feature type="transmembrane region" description="Helical" evidence="6">
    <location>
        <begin position="26"/>
        <end position="43"/>
    </location>
</feature>
<gene>
    <name evidence="8" type="ORF">SGA01_68420</name>
</gene>
<evidence type="ECO:0000256" key="6">
    <source>
        <dbReference type="SAM" id="Phobius"/>
    </source>
</evidence>
<comment type="subcellular location">
    <subcellularLocation>
        <location evidence="1">Cell membrane</location>
        <topology evidence="1">Multi-pass membrane protein</topology>
    </subcellularLocation>
</comment>
<feature type="transmembrane region" description="Helical" evidence="6">
    <location>
        <begin position="347"/>
        <end position="367"/>
    </location>
</feature>
<keyword evidence="2" id="KW-1003">Cell membrane</keyword>
<name>A0A4Y3RWK5_9ACTN</name>
<dbReference type="Pfam" id="PF07690">
    <property type="entry name" value="MFS_1"/>
    <property type="match status" value="1"/>
</dbReference>
<dbReference type="InterPro" id="IPR050189">
    <property type="entry name" value="MFS_Efflux_Transporters"/>
</dbReference>
<dbReference type="InterPro" id="IPR020846">
    <property type="entry name" value="MFS_dom"/>
</dbReference>
<evidence type="ECO:0000313" key="9">
    <source>
        <dbReference type="Proteomes" id="UP000315226"/>
    </source>
</evidence>
<evidence type="ECO:0000259" key="7">
    <source>
        <dbReference type="PROSITE" id="PS50850"/>
    </source>
</evidence>
<dbReference type="EMBL" id="BJMN01000053">
    <property type="protein sequence ID" value="GEB61237.1"/>
    <property type="molecule type" value="Genomic_DNA"/>
</dbReference>
<sequence length="374" mass="36876">MTAELLPVGLLTPAAADLSVTEGAAALMVTVPGLVAAVAAPLVTVRAAGADRRTLLVALMLLAAVANLVSAVAGHLAVVLAARVLLGLAIGGFWALAGGLAPRLVAPAAVGRATAVVFGGVSAASVLGVPAATVVAERIGWRWAFTATGLLSLLAAAALLTLLPRLPGRGPGAPTARGTGLGALAALAALPRRNRRVRAGLLLTLALVTGHFLAYSFVRPLLTDHARAPEALLGALLLGYGLAGVAGNFLAGSRAARSPRRTLAVIAAALGTVLLLLALTTTPAAGAGLLLLWGLAYGGVSVALQSWFMAAAPDDVEAATGLNVSVFCLAIALGALLGGLLTDAYDLTAVLLAGAALTLAAVPVAALSGRNDHS</sequence>
<dbReference type="InterPro" id="IPR011701">
    <property type="entry name" value="MFS"/>
</dbReference>
<dbReference type="InterPro" id="IPR036259">
    <property type="entry name" value="MFS_trans_sf"/>
</dbReference>
<feature type="domain" description="Major facilitator superfamily (MFS) profile" evidence="7">
    <location>
        <begin position="1"/>
        <end position="372"/>
    </location>
</feature>
<dbReference type="PANTHER" id="PTHR43124">
    <property type="entry name" value="PURINE EFFLUX PUMP PBUE"/>
    <property type="match status" value="1"/>
</dbReference>
<evidence type="ECO:0000313" key="8">
    <source>
        <dbReference type="EMBL" id="GEB61237.1"/>
    </source>
</evidence>
<evidence type="ECO:0000256" key="4">
    <source>
        <dbReference type="ARBA" id="ARBA00022989"/>
    </source>
</evidence>
<feature type="transmembrane region" description="Helical" evidence="6">
    <location>
        <begin position="230"/>
        <end position="251"/>
    </location>
</feature>
<feature type="transmembrane region" description="Helical" evidence="6">
    <location>
        <begin position="263"/>
        <end position="284"/>
    </location>
</feature>
<dbReference type="Proteomes" id="UP000315226">
    <property type="component" value="Unassembled WGS sequence"/>
</dbReference>
<organism evidence="8 9">
    <name type="scientific">Streptomyces gardneri</name>
    <dbReference type="NCBI Taxonomy" id="66892"/>
    <lineage>
        <taxon>Bacteria</taxon>
        <taxon>Bacillati</taxon>
        <taxon>Actinomycetota</taxon>
        <taxon>Actinomycetes</taxon>
        <taxon>Kitasatosporales</taxon>
        <taxon>Streptomycetaceae</taxon>
        <taxon>Streptomyces</taxon>
    </lineage>
</organism>
<feature type="transmembrane region" description="Helical" evidence="6">
    <location>
        <begin position="55"/>
        <end position="74"/>
    </location>
</feature>
<keyword evidence="3 6" id="KW-0812">Transmembrane</keyword>
<dbReference type="PANTHER" id="PTHR43124:SF3">
    <property type="entry name" value="CHLORAMPHENICOL EFFLUX PUMP RV0191"/>
    <property type="match status" value="1"/>
</dbReference>
<keyword evidence="5 6" id="KW-0472">Membrane</keyword>
<dbReference type="PROSITE" id="PS50850">
    <property type="entry name" value="MFS"/>
    <property type="match status" value="1"/>
</dbReference>